<keyword evidence="1" id="KW-0732">Signal</keyword>
<dbReference type="SMART" id="SM00710">
    <property type="entry name" value="PbH1"/>
    <property type="match status" value="10"/>
</dbReference>
<accession>A0A935C2S8</accession>
<evidence type="ECO:0000256" key="1">
    <source>
        <dbReference type="SAM" id="SignalP"/>
    </source>
</evidence>
<dbReference type="InterPro" id="IPR003343">
    <property type="entry name" value="Big_2"/>
</dbReference>
<dbReference type="InterPro" id="IPR006626">
    <property type="entry name" value="PbH1"/>
</dbReference>
<dbReference type="InterPro" id="IPR012334">
    <property type="entry name" value="Pectin_lyas_fold"/>
</dbReference>
<dbReference type="SUPFAM" id="SSF49265">
    <property type="entry name" value="Fibronectin type III"/>
    <property type="match status" value="3"/>
</dbReference>
<dbReference type="SUPFAM" id="SSF51126">
    <property type="entry name" value="Pectin lyase-like"/>
    <property type="match status" value="2"/>
</dbReference>
<reference evidence="3" key="1">
    <citation type="submission" date="2021-01" db="EMBL/GenBank/DDBJ databases">
        <title>Genome public.</title>
        <authorList>
            <person name="Liu C."/>
            <person name="Sun Q."/>
        </authorList>
    </citation>
    <scope>NUCLEOTIDE SEQUENCE</scope>
    <source>
        <strain evidence="3">M6</strain>
    </source>
</reference>
<evidence type="ECO:0000313" key="3">
    <source>
        <dbReference type="EMBL" id="MBK6089385.1"/>
    </source>
</evidence>
<keyword evidence="4" id="KW-1185">Reference proteome</keyword>
<dbReference type="PROSITE" id="PS50853">
    <property type="entry name" value="FN3"/>
    <property type="match status" value="2"/>
</dbReference>
<dbReference type="Gene3D" id="2.60.40.10">
    <property type="entry name" value="Immunoglobulins"/>
    <property type="match status" value="5"/>
</dbReference>
<protein>
    <submittedName>
        <fullName evidence="3">Right-handed parallel beta-helix repeat-containing protein</fullName>
    </submittedName>
</protein>
<dbReference type="SMART" id="SM00060">
    <property type="entry name" value="FN3"/>
    <property type="match status" value="5"/>
</dbReference>
<dbReference type="AlphaFoldDB" id="A0A935C2S8"/>
<feature type="signal peptide" evidence="1">
    <location>
        <begin position="1"/>
        <end position="28"/>
    </location>
</feature>
<dbReference type="Pfam" id="PF02368">
    <property type="entry name" value="Big_2"/>
    <property type="match status" value="1"/>
</dbReference>
<dbReference type="InterPro" id="IPR013783">
    <property type="entry name" value="Ig-like_fold"/>
</dbReference>
<dbReference type="PANTHER" id="PTHR47135:SF1">
    <property type="entry name" value="FIBRONECTIN TYPE III DOMAIN-CONTAINING PROTEIN 7"/>
    <property type="match status" value="1"/>
</dbReference>
<sequence length="1106" mass="120747">MLKLFKGFTAVSLSALMAFSAVATAAAAADDAYAGAQVINVSAADLRDGAQWALQSALDQAKNQATASNPVTVKAAAGSYDLGWGLKIYDNTTLDLSGVTLKRTFSGNMLRIGYEDQVNSGAVGYQYKNIRLVGGTYDGNNGENTMLKVAHAKNFSMENVTVINEREGHMMEVAGCDGFTATGCTFRDQVLTPHHDGYEAIQFDILHPKHVVNCRAEDLNCKNILVENCVFDNVPRAVGTHTGILNNPFDGITIRNNTFRNLKSIAVQGMNWINVDIRMNVIENAPRGITVYSVMDDGSGIFKSSELSSLGGTTSHVSSSYQTPKKANINICYNTLKNVGSLADGFADYESQGIAVLGNKLERVFPKDSVDGSGALPVGDYYNDDVSIYGNYVDIRGNGIRLEDVRNASVTRNEILCSKNTVKSANYYGIVLRDNAQVDGIEYNTIKNAEVNGIQIDSSKVGTINYNDIISPGKYGMGVYTTTIGSITDNYVTSAKSEGITLLWSSKADKIKWNRVRSCSGTGIYVSSNSSSGDVSSNLTYNCGGGINAPNKGSNYTSPSPLTKFYLEKDGVKMGVGTAYKLVPDVRPVNAIESFSYSSANSSIAAVDAYGRITAKKQGSTTVTVASSNGIRQSYRVEVNGGSGVSYLEPKVLDTPQISGFRSTAQGVEISIAKVDGAYGYRVFYKGSSGWKAMGNTTSTTFIDTDVRNGGTYTYTVRCIDANGNFTSSYNNTGWTYTYNYQLPQLATPQITKFESTDQGVKITWNAVSGAYGYRVFYKGSSGWKGMDNVTTNTYIDEDVRIGGTYTYTVRCMDKDGSFVSSYNNTGWTYTYQPKQLDTPQITKFESPDQGVKITWNAINGAYGYRVFYKGSSGWKGMDNVTTNTYVDEDVRVGGTYTYTVRCVDQNGKFTSGYNDNGWTYTYQPKQLDTPQITGFQSTAQGVKITWNKVSGAYGYRVFYKGSSGWKGMDNVTTNTYLDTDVRNGGTYIYTVRCIDKNGKFTSGYNDSGWTYKYSYTTTSYPEFTLANESNGVRIRWNSMSGVYGYRVFYKNSKGNWVSMDTVTGTSYLDTDVRNGSTYTYTVRGVDKNGSYVTSFLSSGKTIIHN</sequence>
<dbReference type="Gene3D" id="2.160.20.10">
    <property type="entry name" value="Single-stranded right-handed beta-helix, Pectin lyase-like"/>
    <property type="match status" value="1"/>
</dbReference>
<proteinExistence type="predicted"/>
<feature type="chain" id="PRO_5036725042" evidence="1">
    <location>
        <begin position="29"/>
        <end position="1106"/>
    </location>
</feature>
<feature type="domain" description="Fibronectin type-III" evidence="2">
    <location>
        <begin position="747"/>
        <end position="834"/>
    </location>
</feature>
<dbReference type="CDD" id="cd00063">
    <property type="entry name" value="FN3"/>
    <property type="match status" value="1"/>
</dbReference>
<dbReference type="InterPro" id="IPR039448">
    <property type="entry name" value="Beta_helix"/>
</dbReference>
<dbReference type="Gene3D" id="2.60.40.1080">
    <property type="match status" value="1"/>
</dbReference>
<dbReference type="PANTHER" id="PTHR47135">
    <property type="entry name" value="FIBRONECTIN TYPE III DOMAIN-CONTAINING PROTEIN 7"/>
    <property type="match status" value="1"/>
</dbReference>
<dbReference type="InterPro" id="IPR036116">
    <property type="entry name" value="FN3_sf"/>
</dbReference>
<dbReference type="SUPFAM" id="SSF49373">
    <property type="entry name" value="Invasin/intimin cell-adhesion fragments"/>
    <property type="match status" value="1"/>
</dbReference>
<feature type="domain" description="Fibronectin type-III" evidence="2">
    <location>
        <begin position="1018"/>
        <end position="1106"/>
    </location>
</feature>
<dbReference type="InterPro" id="IPR003961">
    <property type="entry name" value="FN3_dom"/>
</dbReference>
<evidence type="ECO:0000313" key="4">
    <source>
        <dbReference type="Proteomes" id="UP000633365"/>
    </source>
</evidence>
<dbReference type="Pfam" id="PF13229">
    <property type="entry name" value="Beta_helix"/>
    <property type="match status" value="1"/>
</dbReference>
<comment type="caution">
    <text evidence="3">The sequence shown here is derived from an EMBL/GenBank/DDBJ whole genome shotgun (WGS) entry which is preliminary data.</text>
</comment>
<dbReference type="EMBL" id="JAEQMG010000129">
    <property type="protein sequence ID" value="MBK6089385.1"/>
    <property type="molecule type" value="Genomic_DNA"/>
</dbReference>
<organism evidence="3 4">
    <name type="scientific">Ruminococcus difficilis</name>
    <dbReference type="NCBI Taxonomy" id="2763069"/>
    <lineage>
        <taxon>Bacteria</taxon>
        <taxon>Bacillati</taxon>
        <taxon>Bacillota</taxon>
        <taxon>Clostridia</taxon>
        <taxon>Eubacteriales</taxon>
        <taxon>Oscillospiraceae</taxon>
        <taxon>Ruminococcus</taxon>
    </lineage>
</organism>
<gene>
    <name evidence="3" type="ORF">JKK62_12160</name>
</gene>
<dbReference type="InterPro" id="IPR008964">
    <property type="entry name" value="Invasin/intimin_cell_adhesion"/>
</dbReference>
<dbReference type="InterPro" id="IPR011050">
    <property type="entry name" value="Pectin_lyase_fold/virulence"/>
</dbReference>
<evidence type="ECO:0000259" key="2">
    <source>
        <dbReference type="PROSITE" id="PS50853"/>
    </source>
</evidence>
<dbReference type="Proteomes" id="UP000633365">
    <property type="component" value="Unassembled WGS sequence"/>
</dbReference>
<name>A0A935C2S8_9FIRM</name>
<dbReference type="SMART" id="SM00635">
    <property type="entry name" value="BID_2"/>
    <property type="match status" value="1"/>
</dbReference>